<evidence type="ECO:0000313" key="2">
    <source>
        <dbReference type="EMBL" id="MFC6758453.1"/>
    </source>
</evidence>
<gene>
    <name evidence="2" type="ORF">ACFQFQ_01375</name>
</gene>
<organism evidence="2 3">
    <name type="scientific">Sulfitobacter porphyrae</name>
    <dbReference type="NCBI Taxonomy" id="1246864"/>
    <lineage>
        <taxon>Bacteria</taxon>
        <taxon>Pseudomonadati</taxon>
        <taxon>Pseudomonadota</taxon>
        <taxon>Alphaproteobacteria</taxon>
        <taxon>Rhodobacterales</taxon>
        <taxon>Roseobacteraceae</taxon>
        <taxon>Sulfitobacter</taxon>
    </lineage>
</organism>
<proteinExistence type="predicted"/>
<feature type="transmembrane region" description="Helical" evidence="1">
    <location>
        <begin position="17"/>
        <end position="37"/>
    </location>
</feature>
<keyword evidence="1" id="KW-0472">Membrane</keyword>
<evidence type="ECO:0000313" key="3">
    <source>
        <dbReference type="Proteomes" id="UP001596353"/>
    </source>
</evidence>
<dbReference type="Proteomes" id="UP001596353">
    <property type="component" value="Unassembled WGS sequence"/>
</dbReference>
<name>A0ABW2B0N9_9RHOB</name>
<protein>
    <recommendedName>
        <fullName evidence="4">Type II secretion system protein GspF domain-containing protein</fullName>
    </recommendedName>
</protein>
<dbReference type="EMBL" id="JBHSWG010000001">
    <property type="protein sequence ID" value="MFC6758453.1"/>
    <property type="molecule type" value="Genomic_DNA"/>
</dbReference>
<accession>A0ABW2B0N9</accession>
<keyword evidence="1" id="KW-1133">Transmembrane helix</keyword>
<sequence length="115" mass="12531">MPAFFADKIEATSKLRLLQIAAIGAGVGFYGPGMWLYSRIKARKDKISKAFPNALDLVQISVEAGLGFDAAINRVGNELGAWPRKLPMNFCCSNLKFRPGGTGKRPVRHGRTDGH</sequence>
<comment type="caution">
    <text evidence="2">The sequence shown here is derived from an EMBL/GenBank/DDBJ whole genome shotgun (WGS) entry which is preliminary data.</text>
</comment>
<keyword evidence="3" id="KW-1185">Reference proteome</keyword>
<evidence type="ECO:0008006" key="4">
    <source>
        <dbReference type="Google" id="ProtNLM"/>
    </source>
</evidence>
<keyword evidence="1" id="KW-0812">Transmembrane</keyword>
<evidence type="ECO:0000256" key="1">
    <source>
        <dbReference type="SAM" id="Phobius"/>
    </source>
</evidence>
<reference evidence="3" key="1">
    <citation type="journal article" date="2019" name="Int. J. Syst. Evol. Microbiol.">
        <title>The Global Catalogue of Microorganisms (GCM) 10K type strain sequencing project: providing services to taxonomists for standard genome sequencing and annotation.</title>
        <authorList>
            <consortium name="The Broad Institute Genomics Platform"/>
            <consortium name="The Broad Institute Genome Sequencing Center for Infectious Disease"/>
            <person name="Wu L."/>
            <person name="Ma J."/>
        </authorList>
    </citation>
    <scope>NUCLEOTIDE SEQUENCE [LARGE SCALE GENOMIC DNA]</scope>
    <source>
        <strain evidence="3">CCUG 66188</strain>
    </source>
</reference>